<sequence>MAKLSVILATYNEEANIGACLKTVQGLADEIIVVDGFSRDQTVALAKKAGAKVFVKPNLLMFHQNKQLAIEKATGEWILYLDADERVSPELKKEILAVIGSCSTLEEASSATSQEELGLNNSSAGGRRPPPRSCAGYWLPRKNIIFGKWLKHTGWWPDRQLRLFKNGSAKLPCQSVHEQPELKGEAGELKNPLIHQNYQTVTQFINRLNHYTDNDKNVFLKTGREIHWIEAVIWPAQEFLRRFFQQKGYQDGLHGLVLSLLQAFSSLVTFAKIWEAKKFPEAALDLDKLAKTKNNLAGEWRYWFLTSKIDQTDNYLKKIIHQFERRLIGV</sequence>
<organism evidence="2 3">
    <name type="scientific">Candidatus Shapirobacteria bacterium CG10_big_fil_rev_8_21_14_0_10_48_15</name>
    <dbReference type="NCBI Taxonomy" id="1974484"/>
    <lineage>
        <taxon>Bacteria</taxon>
        <taxon>Candidatus Shapironibacteriota</taxon>
    </lineage>
</organism>
<dbReference type="EMBL" id="PFEM01000002">
    <property type="protein sequence ID" value="PJE70367.1"/>
    <property type="molecule type" value="Genomic_DNA"/>
</dbReference>
<reference evidence="3" key="1">
    <citation type="submission" date="2017-09" db="EMBL/GenBank/DDBJ databases">
        <title>Depth-based differentiation of microbial function through sediment-hosted aquifers and enrichment of novel symbionts in the deep terrestrial subsurface.</title>
        <authorList>
            <person name="Probst A.J."/>
            <person name="Ladd B."/>
            <person name="Jarett J.K."/>
            <person name="Geller-Mcgrath D.E."/>
            <person name="Sieber C.M.K."/>
            <person name="Emerson J.B."/>
            <person name="Anantharaman K."/>
            <person name="Thomas B.C."/>
            <person name="Malmstrom R."/>
            <person name="Stieglmeier M."/>
            <person name="Klingl A."/>
            <person name="Woyke T."/>
            <person name="Ryan C.M."/>
            <person name="Banfield J.F."/>
        </authorList>
    </citation>
    <scope>NUCLEOTIDE SEQUENCE [LARGE SCALE GENOMIC DNA]</scope>
</reference>
<dbReference type="PANTHER" id="PTHR43630">
    <property type="entry name" value="POLY-BETA-1,6-N-ACETYL-D-GLUCOSAMINE SYNTHASE"/>
    <property type="match status" value="1"/>
</dbReference>
<dbReference type="Pfam" id="PF00535">
    <property type="entry name" value="Glycos_transf_2"/>
    <property type="match status" value="1"/>
</dbReference>
<dbReference type="PANTHER" id="PTHR43630:SF2">
    <property type="entry name" value="GLYCOSYLTRANSFERASE"/>
    <property type="match status" value="1"/>
</dbReference>
<dbReference type="AlphaFoldDB" id="A0A2M8L830"/>
<dbReference type="InterPro" id="IPR001173">
    <property type="entry name" value="Glyco_trans_2-like"/>
</dbReference>
<evidence type="ECO:0000313" key="3">
    <source>
        <dbReference type="Proteomes" id="UP000231579"/>
    </source>
</evidence>
<evidence type="ECO:0000313" key="2">
    <source>
        <dbReference type="EMBL" id="PJE70367.1"/>
    </source>
</evidence>
<gene>
    <name evidence="2" type="ORF">COU97_00040</name>
</gene>
<accession>A0A2M8L830</accession>
<dbReference type="Gene3D" id="3.90.550.10">
    <property type="entry name" value="Spore Coat Polysaccharide Biosynthesis Protein SpsA, Chain A"/>
    <property type="match status" value="1"/>
</dbReference>
<feature type="domain" description="Glycosyltransferase 2-like" evidence="1">
    <location>
        <begin position="5"/>
        <end position="98"/>
    </location>
</feature>
<dbReference type="InterPro" id="IPR029044">
    <property type="entry name" value="Nucleotide-diphossugar_trans"/>
</dbReference>
<evidence type="ECO:0000259" key="1">
    <source>
        <dbReference type="Pfam" id="PF00535"/>
    </source>
</evidence>
<dbReference type="SUPFAM" id="SSF53448">
    <property type="entry name" value="Nucleotide-diphospho-sugar transferases"/>
    <property type="match status" value="1"/>
</dbReference>
<dbReference type="Proteomes" id="UP000231579">
    <property type="component" value="Unassembled WGS sequence"/>
</dbReference>
<protein>
    <recommendedName>
        <fullName evidence="1">Glycosyltransferase 2-like domain-containing protein</fullName>
    </recommendedName>
</protein>
<dbReference type="CDD" id="cd02511">
    <property type="entry name" value="Beta4Glucosyltransferase"/>
    <property type="match status" value="1"/>
</dbReference>
<name>A0A2M8L830_9BACT</name>
<comment type="caution">
    <text evidence="2">The sequence shown here is derived from an EMBL/GenBank/DDBJ whole genome shotgun (WGS) entry which is preliminary data.</text>
</comment>
<proteinExistence type="predicted"/>